<evidence type="ECO:0000313" key="1">
    <source>
        <dbReference type="EMBL" id="MBA1273703.1"/>
    </source>
</evidence>
<keyword evidence="2" id="KW-1185">Reference proteome</keyword>
<gene>
    <name evidence="1" type="ORF">G7026_10065</name>
</gene>
<dbReference type="RefSeq" id="WP_181070634.1">
    <property type="nucleotide sequence ID" value="NZ_JAAMRF010000004.1"/>
</dbReference>
<dbReference type="PROSITE" id="PS51257">
    <property type="entry name" value="PROKAR_LIPOPROTEIN"/>
    <property type="match status" value="1"/>
</dbReference>
<organism evidence="1 2">
    <name type="scientific">Stutzerimonas azotifigens</name>
    <dbReference type="NCBI Taxonomy" id="291995"/>
    <lineage>
        <taxon>Bacteria</taxon>
        <taxon>Pseudomonadati</taxon>
        <taxon>Pseudomonadota</taxon>
        <taxon>Gammaproteobacteria</taxon>
        <taxon>Pseudomonadales</taxon>
        <taxon>Pseudomonadaceae</taxon>
        <taxon>Stutzerimonas</taxon>
    </lineage>
</organism>
<dbReference type="EMBL" id="JAAMRF010000004">
    <property type="protein sequence ID" value="MBA1273703.1"/>
    <property type="molecule type" value="Genomic_DNA"/>
</dbReference>
<protein>
    <submittedName>
        <fullName evidence="1">Uncharacterized protein</fullName>
    </submittedName>
</protein>
<evidence type="ECO:0000313" key="2">
    <source>
        <dbReference type="Proteomes" id="UP000786387"/>
    </source>
</evidence>
<sequence length="221" mass="24267">MPRLPFRPAHLLFFALLGVSCFALGLWLAFSRQAVPVAWLAELHDPLLEPMAAGQLTLQRLREQAPGGELWVQREGERIVLSYRARLAAADISLGLQGKLQLDDKERAGLAQASGVDDSPKLLADTLIQAMSARQLVDMILMPAEPVEARDLVASLGEPRMRYALGQGEGWFYPQRGMTLLVRDGALSWLRITPRAALGDVRGKELSTAAPARLQPAAERR</sequence>
<dbReference type="Proteomes" id="UP000786387">
    <property type="component" value="Unassembled WGS sequence"/>
</dbReference>
<accession>A0ABR5Z0I0</accession>
<proteinExistence type="predicted"/>
<name>A0ABR5Z0I0_9GAMM</name>
<comment type="caution">
    <text evidence="1">The sequence shown here is derived from an EMBL/GenBank/DDBJ whole genome shotgun (WGS) entry which is preliminary data.</text>
</comment>
<reference evidence="1 2" key="1">
    <citation type="submission" date="2020-02" db="EMBL/GenBank/DDBJ databases">
        <title>Synteny-based analysis reveals conserved mechanism for high triclosan tolerance in Pseudomonas, as well as instances of horizontal transfer.</title>
        <authorList>
            <person name="Mcfarland A.G."/>
            <person name="Bertucci H.K."/>
            <person name="Litmann E."/>
            <person name="Shen J."/>
            <person name="Huttenhower C."/>
            <person name="Hartmann E.M."/>
        </authorList>
    </citation>
    <scope>NUCLEOTIDE SEQUENCE [LARGE SCALE GENOMIC DNA]</scope>
    <source>
        <strain evidence="1 2">115A1</strain>
    </source>
</reference>